<sequence length="882" mass="94874">MRIFCAIVLGSGLATILSGSENAGPENIDDGFRLKGSNAISNVLEYHIPDFELRTIEENGKVLTRPVIPHSGSSVKPGEPDLPSTTTFYAVEPGISYSLQVTIIASEMVDDVDIVHLRTWDNEFEGTVNKSSVYDSADPFPGSIATISETMVMRDLHLVSVTVTPFQYHPATDQLEIITEAEIELIETGTESAAFVPPRRSRAFEPFYRSLVVNYEALDRDMIDYQRPSILYVLPNNIGSLFGTIEVLMDWKRRVGYEVNYISSSNVVNNTNNLKNYIEDAYETWDNPPVYVTIVADAEGSYDVPTWYENWSGYNGEGDHPYSTLEGNDLLPEVLIGRMSFDSQSHLQTVVSKTLNYESTPYMGENWFERACLVGDPSSSGISCIITKENIREMMELYGFEDVRTIYSGSFASQMQSNLSDGLAFFNYRGYYGVSGFGSSNVNGTTNGFMLPIATVITCGTGSFGNGEALSEAFIRAGTASNPKGAVACVGTATLGTHTMFNNVVDMGFYYGALVEGISSAGGALMAGKLWLSKSYPTNPNDYVSIFSHWNSLMGDASLQMWTAYPEQLNVAHPYTITVGTNFIDVSIINSSGNPVQGAWTTIYRDDDILESGYTNDEGFVRLTVPSVETGEVLVTVTKVNHYPYQNSLQIYDPGVSVNVYSDLILVDDDDSGASSGNSDGIVNSGETVELSVALSNYGSVDAVNILASLVSSTSNVSVTSSTLSYGNIASEEIVSGSEPFVFTVADGLEDGTTLGLSLFITDDDGYNATGQIDLHVSGNRVFASDVDVFGSTQDVLTPGESSTVHIELHNDGSTAAMGITGTITCASSAIEITDNTGTWNVIPVGGTGSSSSTGDGFEISALEDVVPGAVAHLIVALTTQD</sequence>
<dbReference type="GO" id="GO:0004197">
    <property type="term" value="F:cysteine-type endopeptidase activity"/>
    <property type="evidence" value="ECO:0007669"/>
    <property type="project" value="InterPro"/>
</dbReference>
<organism evidence="4">
    <name type="scientific">marine metagenome</name>
    <dbReference type="NCBI Taxonomy" id="408172"/>
    <lineage>
        <taxon>unclassified sequences</taxon>
        <taxon>metagenomes</taxon>
        <taxon>ecological metagenomes</taxon>
    </lineage>
</organism>
<dbReference type="InterPro" id="IPR038490">
    <property type="entry name" value="Gingipain_propep_sf"/>
</dbReference>
<dbReference type="InterPro" id="IPR029031">
    <property type="entry name" value="Gingipain_N_sf"/>
</dbReference>
<dbReference type="Gene3D" id="3.40.50.1460">
    <property type="match status" value="1"/>
</dbReference>
<proteinExistence type="predicted"/>
<dbReference type="InterPro" id="IPR013783">
    <property type="entry name" value="Ig-like_fold"/>
</dbReference>
<protein>
    <recommendedName>
        <fullName evidence="5">Gingipain domain-containing protein</fullName>
    </recommendedName>
</protein>
<dbReference type="GO" id="GO:0006508">
    <property type="term" value="P:proteolysis"/>
    <property type="evidence" value="ECO:0007669"/>
    <property type="project" value="InterPro"/>
</dbReference>
<evidence type="ECO:0000313" key="4">
    <source>
        <dbReference type="EMBL" id="SVA60248.1"/>
    </source>
</evidence>
<feature type="domain" description="Gingipain propeptide" evidence="3">
    <location>
        <begin position="44"/>
        <end position="222"/>
    </location>
</feature>
<dbReference type="InterPro" id="IPR029030">
    <property type="entry name" value="Caspase-like_dom_sf"/>
</dbReference>
<accession>A0A381X6F7</accession>
<dbReference type="Gene3D" id="3.40.50.10390">
    <property type="entry name" value="Gingipain r, domain 1"/>
    <property type="match status" value="1"/>
</dbReference>
<dbReference type="Pfam" id="PF08126">
    <property type="entry name" value="Propeptide_C25"/>
    <property type="match status" value="1"/>
</dbReference>
<dbReference type="Gene3D" id="2.60.40.10">
    <property type="entry name" value="Immunoglobulins"/>
    <property type="match status" value="1"/>
</dbReference>
<feature type="domain" description="Gingipain" evidence="2">
    <location>
        <begin position="245"/>
        <end position="560"/>
    </location>
</feature>
<dbReference type="Pfam" id="PF01364">
    <property type="entry name" value="Peptidase_C25"/>
    <property type="match status" value="1"/>
</dbReference>
<dbReference type="Gene3D" id="2.60.40.3800">
    <property type="match status" value="1"/>
</dbReference>
<dbReference type="InterPro" id="IPR001769">
    <property type="entry name" value="Gingipain"/>
</dbReference>
<evidence type="ECO:0000259" key="3">
    <source>
        <dbReference type="Pfam" id="PF08126"/>
    </source>
</evidence>
<gene>
    <name evidence="4" type="ORF">METZ01_LOCUS113102</name>
</gene>
<name>A0A381X6F7_9ZZZZ</name>
<evidence type="ECO:0000256" key="1">
    <source>
        <dbReference type="ARBA" id="ARBA00022729"/>
    </source>
</evidence>
<evidence type="ECO:0000259" key="2">
    <source>
        <dbReference type="Pfam" id="PF01364"/>
    </source>
</evidence>
<reference evidence="4" key="1">
    <citation type="submission" date="2018-05" db="EMBL/GenBank/DDBJ databases">
        <authorList>
            <person name="Lanie J.A."/>
            <person name="Ng W.-L."/>
            <person name="Kazmierczak K.M."/>
            <person name="Andrzejewski T.M."/>
            <person name="Davidsen T.M."/>
            <person name="Wayne K.J."/>
            <person name="Tettelin H."/>
            <person name="Glass J.I."/>
            <person name="Rusch D."/>
            <person name="Podicherti R."/>
            <person name="Tsui H.-C.T."/>
            <person name="Winkler M.E."/>
        </authorList>
    </citation>
    <scope>NUCLEOTIDE SEQUENCE</scope>
</reference>
<dbReference type="AlphaFoldDB" id="A0A381X6F7"/>
<evidence type="ECO:0008006" key="5">
    <source>
        <dbReference type="Google" id="ProtNLM"/>
    </source>
</evidence>
<feature type="non-terminal residue" evidence="4">
    <location>
        <position position="882"/>
    </location>
</feature>
<dbReference type="InterPro" id="IPR012600">
    <property type="entry name" value="Propeptide_C25"/>
</dbReference>
<dbReference type="SUPFAM" id="SSF52129">
    <property type="entry name" value="Caspase-like"/>
    <property type="match status" value="1"/>
</dbReference>
<keyword evidence="1" id="KW-0732">Signal</keyword>
<dbReference type="EMBL" id="UINC01014064">
    <property type="protein sequence ID" value="SVA60248.1"/>
    <property type="molecule type" value="Genomic_DNA"/>
</dbReference>